<keyword evidence="3" id="KW-1185">Reference proteome</keyword>
<keyword evidence="1" id="KW-1133">Transmembrane helix</keyword>
<dbReference type="RefSeq" id="WP_025292544.1">
    <property type="nucleotide sequence ID" value="NZ_CP006644.1"/>
</dbReference>
<sequence>MYGADPTIIYTIEIASLAAITILALTALKAWHGWLDLRRTELARGLVGQHDDGVPAIGARIELADLRERIRRLEAIAAGVDL</sequence>
<dbReference type="PATRIC" id="fig|1123269.5.peg.2574"/>
<accession>W0ACR8</accession>
<keyword evidence="1" id="KW-0472">Membrane</keyword>
<evidence type="ECO:0000256" key="1">
    <source>
        <dbReference type="SAM" id="Phobius"/>
    </source>
</evidence>
<dbReference type="eggNOG" id="ENOG502ZXZQ">
    <property type="taxonomic scope" value="Bacteria"/>
</dbReference>
<keyword evidence="1" id="KW-0812">Transmembrane</keyword>
<name>W0ACR8_9SPHN</name>
<dbReference type="EMBL" id="CP006644">
    <property type="protein sequence ID" value="AHE54342.1"/>
    <property type="molecule type" value="Genomic_DNA"/>
</dbReference>
<proteinExistence type="predicted"/>
<dbReference type="KEGG" id="ssan:NX02_13220"/>
<dbReference type="STRING" id="1123269.NX02_13220"/>
<evidence type="ECO:0000313" key="3">
    <source>
        <dbReference type="Proteomes" id="UP000018851"/>
    </source>
</evidence>
<protein>
    <submittedName>
        <fullName evidence="2">Uncharacterized protein</fullName>
    </submittedName>
</protein>
<dbReference type="AlphaFoldDB" id="W0ACR8"/>
<feature type="transmembrane region" description="Helical" evidence="1">
    <location>
        <begin position="6"/>
        <end position="28"/>
    </location>
</feature>
<dbReference type="HOGENOM" id="CLU_2572075_0_0_5"/>
<reference evidence="2 3" key="1">
    <citation type="submission" date="2013-07" db="EMBL/GenBank/DDBJ databases">
        <title>Completed genome of Sphingomonas sanxanigenens NX02.</title>
        <authorList>
            <person name="Ma T."/>
            <person name="Huang H."/>
            <person name="Wu M."/>
            <person name="Li X."/>
            <person name="Li G."/>
        </authorList>
    </citation>
    <scope>NUCLEOTIDE SEQUENCE [LARGE SCALE GENOMIC DNA]</scope>
    <source>
        <strain evidence="2 3">NX02</strain>
    </source>
</reference>
<dbReference type="Proteomes" id="UP000018851">
    <property type="component" value="Chromosome"/>
</dbReference>
<gene>
    <name evidence="2" type="ORF">NX02_13220</name>
</gene>
<organism evidence="2 3">
    <name type="scientific">Sphingomonas sanxanigenens DSM 19645 = NX02</name>
    <dbReference type="NCBI Taxonomy" id="1123269"/>
    <lineage>
        <taxon>Bacteria</taxon>
        <taxon>Pseudomonadati</taxon>
        <taxon>Pseudomonadota</taxon>
        <taxon>Alphaproteobacteria</taxon>
        <taxon>Sphingomonadales</taxon>
        <taxon>Sphingomonadaceae</taxon>
        <taxon>Sphingomonas</taxon>
    </lineage>
</organism>
<evidence type="ECO:0000313" key="2">
    <source>
        <dbReference type="EMBL" id="AHE54342.1"/>
    </source>
</evidence>